<name>A0ABS0JGX6_9ACTN</name>
<sequence>MKSGTPYAAVLLVEDAVGRVVLDVLTEAFSIDPVSCQVASSRWLVPGWTPDAEHPDAPEVVGPSWRAGSFSATRRPPQNWCAAHSWRGAARMVDTEEGIA</sequence>
<protein>
    <submittedName>
        <fullName evidence="1">Uncharacterized protein</fullName>
    </submittedName>
</protein>
<dbReference type="EMBL" id="JADOTX010000001">
    <property type="protein sequence ID" value="MBG6066313.1"/>
    <property type="molecule type" value="Genomic_DNA"/>
</dbReference>
<accession>A0ABS0JGX6</accession>
<organism evidence="1 2">
    <name type="scientific">Micromonospora ureilytica</name>
    <dbReference type="NCBI Taxonomy" id="709868"/>
    <lineage>
        <taxon>Bacteria</taxon>
        <taxon>Bacillati</taxon>
        <taxon>Actinomycetota</taxon>
        <taxon>Actinomycetes</taxon>
        <taxon>Micromonosporales</taxon>
        <taxon>Micromonosporaceae</taxon>
        <taxon>Micromonospora</taxon>
    </lineage>
</organism>
<evidence type="ECO:0000313" key="2">
    <source>
        <dbReference type="Proteomes" id="UP000614915"/>
    </source>
</evidence>
<dbReference type="RefSeq" id="WP_196927183.1">
    <property type="nucleotide sequence ID" value="NZ_JADOTX010000001.1"/>
</dbReference>
<reference evidence="1 2" key="1">
    <citation type="submission" date="2020-11" db="EMBL/GenBank/DDBJ databases">
        <title>Sequencing the genomes of 1000 actinobacteria strains.</title>
        <authorList>
            <person name="Klenk H.-P."/>
        </authorList>
    </citation>
    <scope>NUCLEOTIDE SEQUENCE [LARGE SCALE GENOMIC DNA]</scope>
    <source>
        <strain evidence="1 2">DSM 101692</strain>
    </source>
</reference>
<dbReference type="Proteomes" id="UP000614915">
    <property type="component" value="Unassembled WGS sequence"/>
</dbReference>
<gene>
    <name evidence="1" type="ORF">IW248_002600</name>
</gene>
<proteinExistence type="predicted"/>
<comment type="caution">
    <text evidence="1">The sequence shown here is derived from an EMBL/GenBank/DDBJ whole genome shotgun (WGS) entry which is preliminary data.</text>
</comment>
<evidence type="ECO:0000313" key="1">
    <source>
        <dbReference type="EMBL" id="MBG6066313.1"/>
    </source>
</evidence>
<keyword evidence="2" id="KW-1185">Reference proteome</keyword>